<evidence type="ECO:0000313" key="4">
    <source>
        <dbReference type="Proteomes" id="UP001157418"/>
    </source>
</evidence>
<keyword evidence="4" id="KW-1185">Reference proteome</keyword>
<accession>A0AAU9NR59</accession>
<proteinExistence type="predicted"/>
<evidence type="ECO:0000313" key="3">
    <source>
        <dbReference type="EMBL" id="CAH1440253.1"/>
    </source>
</evidence>
<keyword evidence="1" id="KW-0175">Coiled coil</keyword>
<name>A0AAU9NR59_9ASTR</name>
<dbReference type="AlphaFoldDB" id="A0AAU9NR59"/>
<feature type="compositionally biased region" description="Basic and acidic residues" evidence="2">
    <location>
        <begin position="56"/>
        <end position="77"/>
    </location>
</feature>
<dbReference type="Proteomes" id="UP001157418">
    <property type="component" value="Unassembled WGS sequence"/>
</dbReference>
<evidence type="ECO:0000256" key="1">
    <source>
        <dbReference type="SAM" id="Coils"/>
    </source>
</evidence>
<evidence type="ECO:0000256" key="2">
    <source>
        <dbReference type="SAM" id="MobiDB-lite"/>
    </source>
</evidence>
<feature type="region of interest" description="Disordered" evidence="2">
    <location>
        <begin position="40"/>
        <end position="77"/>
    </location>
</feature>
<gene>
    <name evidence="3" type="ORF">LVIROSA_LOCUS26400</name>
</gene>
<feature type="coiled-coil region" evidence="1">
    <location>
        <begin position="88"/>
        <end position="133"/>
    </location>
</feature>
<dbReference type="EMBL" id="CAKMRJ010005412">
    <property type="protein sequence ID" value="CAH1440253.1"/>
    <property type="molecule type" value="Genomic_DNA"/>
</dbReference>
<protein>
    <submittedName>
        <fullName evidence="3">Uncharacterized protein</fullName>
    </submittedName>
</protein>
<comment type="caution">
    <text evidence="3">The sequence shown here is derived from an EMBL/GenBank/DDBJ whole genome shotgun (WGS) entry which is preliminary data.</text>
</comment>
<organism evidence="3 4">
    <name type="scientific">Lactuca virosa</name>
    <dbReference type="NCBI Taxonomy" id="75947"/>
    <lineage>
        <taxon>Eukaryota</taxon>
        <taxon>Viridiplantae</taxon>
        <taxon>Streptophyta</taxon>
        <taxon>Embryophyta</taxon>
        <taxon>Tracheophyta</taxon>
        <taxon>Spermatophyta</taxon>
        <taxon>Magnoliopsida</taxon>
        <taxon>eudicotyledons</taxon>
        <taxon>Gunneridae</taxon>
        <taxon>Pentapetalae</taxon>
        <taxon>asterids</taxon>
        <taxon>campanulids</taxon>
        <taxon>Asterales</taxon>
        <taxon>Asteraceae</taxon>
        <taxon>Cichorioideae</taxon>
        <taxon>Cichorieae</taxon>
        <taxon>Lactucinae</taxon>
        <taxon>Lactuca</taxon>
    </lineage>
</organism>
<sequence length="151" mass="17298">MLSEIIETRDSMITITMRKHLAEKIRPVFAMLHMLEGVSDQTFNQKQGGEGVSGGSRKEEPKAPVKPVVKQEPKGKEKLFNEKPLIYNSEDEEELDENELKKRKAREVELDEHQRIIREAKEKERAEKEAQATLQSKKAFVSQVDLEANPA</sequence>
<reference evidence="3 4" key="1">
    <citation type="submission" date="2022-01" db="EMBL/GenBank/DDBJ databases">
        <authorList>
            <person name="Xiong W."/>
            <person name="Schranz E."/>
        </authorList>
    </citation>
    <scope>NUCLEOTIDE SEQUENCE [LARGE SCALE GENOMIC DNA]</scope>
</reference>